<proteinExistence type="predicted"/>
<feature type="non-terminal residue" evidence="2">
    <location>
        <position position="1"/>
    </location>
</feature>
<comment type="caution">
    <text evidence="2">The sequence shown here is derived from an EMBL/GenBank/DDBJ whole genome shotgun (WGS) entry which is preliminary data.</text>
</comment>
<keyword evidence="3" id="KW-1185">Reference proteome</keyword>
<gene>
    <name evidence="2" type="ORF">DFQ27_000682</name>
</gene>
<name>A0A9P6TVR4_9FUNG</name>
<reference evidence="2" key="1">
    <citation type="journal article" date="2020" name="Fungal Divers.">
        <title>Resolving the Mortierellaceae phylogeny through synthesis of multi-gene phylogenetics and phylogenomics.</title>
        <authorList>
            <person name="Vandepol N."/>
            <person name="Liber J."/>
            <person name="Desiro A."/>
            <person name="Na H."/>
            <person name="Kennedy M."/>
            <person name="Barry K."/>
            <person name="Grigoriev I.V."/>
            <person name="Miller A.N."/>
            <person name="O'Donnell K."/>
            <person name="Stajich J.E."/>
            <person name="Bonito G."/>
        </authorList>
    </citation>
    <scope>NUCLEOTIDE SEQUENCE</scope>
    <source>
        <strain evidence="2">BC1065</strain>
    </source>
</reference>
<sequence>HREADEVALKQRKRSADSDDYDDDDDNNNSCSDGDAMLKVVLTRPNRKGNSSNVEDSRGGQLYDGSSKWISETN</sequence>
<evidence type="ECO:0000313" key="2">
    <source>
        <dbReference type="EMBL" id="KAG0248713.1"/>
    </source>
</evidence>
<dbReference type="AlphaFoldDB" id="A0A9P6TVR4"/>
<dbReference type="EMBL" id="JAAAJB010001187">
    <property type="protein sequence ID" value="KAG0248713.1"/>
    <property type="molecule type" value="Genomic_DNA"/>
</dbReference>
<feature type="compositionally biased region" description="Acidic residues" evidence="1">
    <location>
        <begin position="18"/>
        <end position="27"/>
    </location>
</feature>
<feature type="region of interest" description="Disordered" evidence="1">
    <location>
        <begin position="1"/>
        <end position="74"/>
    </location>
</feature>
<evidence type="ECO:0000256" key="1">
    <source>
        <dbReference type="SAM" id="MobiDB-lite"/>
    </source>
</evidence>
<accession>A0A9P6TVR4</accession>
<feature type="compositionally biased region" description="Basic and acidic residues" evidence="1">
    <location>
        <begin position="1"/>
        <end position="17"/>
    </location>
</feature>
<protein>
    <submittedName>
        <fullName evidence="2">Uncharacterized protein</fullName>
    </submittedName>
</protein>
<dbReference type="Proteomes" id="UP000807716">
    <property type="component" value="Unassembled WGS sequence"/>
</dbReference>
<organism evidence="2 3">
    <name type="scientific">Actinomortierella ambigua</name>
    <dbReference type="NCBI Taxonomy" id="1343610"/>
    <lineage>
        <taxon>Eukaryota</taxon>
        <taxon>Fungi</taxon>
        <taxon>Fungi incertae sedis</taxon>
        <taxon>Mucoromycota</taxon>
        <taxon>Mortierellomycotina</taxon>
        <taxon>Mortierellomycetes</taxon>
        <taxon>Mortierellales</taxon>
        <taxon>Mortierellaceae</taxon>
        <taxon>Actinomortierella</taxon>
    </lineage>
</organism>
<evidence type="ECO:0000313" key="3">
    <source>
        <dbReference type="Proteomes" id="UP000807716"/>
    </source>
</evidence>